<dbReference type="InterPro" id="IPR050862">
    <property type="entry name" value="RdRp_reductase_class-2"/>
</dbReference>
<keyword evidence="10 13" id="KW-0170">Cobalt</keyword>
<evidence type="ECO:0000256" key="9">
    <source>
        <dbReference type="ARBA" id="ARBA00023157"/>
    </source>
</evidence>
<evidence type="ECO:0000259" key="17">
    <source>
        <dbReference type="Pfam" id="PF12637"/>
    </source>
</evidence>
<dbReference type="AlphaFoldDB" id="A0A7Y9NKU0"/>
<evidence type="ECO:0000256" key="12">
    <source>
        <dbReference type="ARBA" id="ARBA00047754"/>
    </source>
</evidence>
<dbReference type="PANTHER" id="PTHR43371:SF1">
    <property type="entry name" value="RIBONUCLEOSIDE-DIPHOSPHATE REDUCTASE"/>
    <property type="match status" value="1"/>
</dbReference>
<dbReference type="Gene3D" id="3.20.70.20">
    <property type="match status" value="1"/>
</dbReference>
<comment type="caution">
    <text evidence="18">The sequence shown here is derived from an EMBL/GenBank/DDBJ whole genome shotgun (WGS) entry which is preliminary data.</text>
</comment>
<accession>A0A7Y9NKU0</accession>
<evidence type="ECO:0000256" key="14">
    <source>
        <dbReference type="SAM" id="MobiDB-lite"/>
    </source>
</evidence>
<evidence type="ECO:0000256" key="4">
    <source>
        <dbReference type="ARBA" id="ARBA00014409"/>
    </source>
</evidence>
<evidence type="ECO:0000313" key="18">
    <source>
        <dbReference type="EMBL" id="NYF50690.1"/>
    </source>
</evidence>
<keyword evidence="8 13" id="KW-0560">Oxidoreductase</keyword>
<dbReference type="NCBIfam" id="TIGR02504">
    <property type="entry name" value="NrdJ_Z"/>
    <property type="match status" value="1"/>
</dbReference>
<dbReference type="InterPro" id="IPR000788">
    <property type="entry name" value="RNR_lg_C"/>
</dbReference>
<comment type="function">
    <text evidence="11 13">Catalyzes the reduction of ribonucleotides to deoxyribonucleotides. May function to provide a pool of deoxyribonucleotide precursors for DNA repair during oxygen limitation and/or for immediate growth after restoration of oxygen.</text>
</comment>
<dbReference type="GO" id="GO:0000166">
    <property type="term" value="F:nucleotide binding"/>
    <property type="evidence" value="ECO:0007669"/>
    <property type="project" value="UniProtKB-KW"/>
</dbReference>
<gene>
    <name evidence="18" type="ORF">HDF12_001055</name>
</gene>
<dbReference type="InterPro" id="IPR013678">
    <property type="entry name" value="RNR_2_N"/>
</dbReference>
<evidence type="ECO:0000313" key="19">
    <source>
        <dbReference type="Proteomes" id="UP000534186"/>
    </source>
</evidence>
<feature type="region of interest" description="Disordered" evidence="14">
    <location>
        <begin position="993"/>
        <end position="1012"/>
    </location>
</feature>
<dbReference type="InterPro" id="IPR024434">
    <property type="entry name" value="TSCPD_dom"/>
</dbReference>
<dbReference type="Pfam" id="PF12637">
    <property type="entry name" value="TSCPD"/>
    <property type="match status" value="1"/>
</dbReference>
<dbReference type="GO" id="GO:0031419">
    <property type="term" value="F:cobalamin binding"/>
    <property type="evidence" value="ECO:0007669"/>
    <property type="project" value="UniProtKB-KW"/>
</dbReference>
<keyword evidence="7 13" id="KW-0547">Nucleotide-binding</keyword>
<protein>
    <recommendedName>
        <fullName evidence="4 13">Vitamin B12-dependent ribonucleotide reductase</fullName>
        <ecNumber evidence="3 13">1.17.4.1</ecNumber>
    </recommendedName>
</protein>
<evidence type="ECO:0000256" key="10">
    <source>
        <dbReference type="ARBA" id="ARBA00023285"/>
    </source>
</evidence>
<evidence type="ECO:0000256" key="7">
    <source>
        <dbReference type="ARBA" id="ARBA00022741"/>
    </source>
</evidence>
<proteinExistence type="inferred from homology"/>
<dbReference type="EC" id="1.17.4.1" evidence="3 13"/>
<dbReference type="InterPro" id="IPR013344">
    <property type="entry name" value="RNR_NrdJ/NrdZ"/>
</dbReference>
<dbReference type="PANTHER" id="PTHR43371">
    <property type="entry name" value="VITAMIN B12-DEPENDENT RIBONUCLEOTIDE REDUCTASE"/>
    <property type="match status" value="1"/>
</dbReference>
<dbReference type="EMBL" id="JACCCV010000001">
    <property type="protein sequence ID" value="NYF50690.1"/>
    <property type="molecule type" value="Genomic_DNA"/>
</dbReference>
<keyword evidence="9" id="KW-1015">Disulfide bond</keyword>
<feature type="region of interest" description="Disordered" evidence="14">
    <location>
        <begin position="1056"/>
        <end position="1093"/>
    </location>
</feature>
<evidence type="ECO:0000256" key="8">
    <source>
        <dbReference type="ARBA" id="ARBA00023002"/>
    </source>
</evidence>
<evidence type="ECO:0000256" key="11">
    <source>
        <dbReference type="ARBA" id="ARBA00025437"/>
    </source>
</evidence>
<feature type="compositionally biased region" description="Low complexity" evidence="14">
    <location>
        <begin position="7"/>
        <end position="22"/>
    </location>
</feature>
<evidence type="ECO:0000256" key="5">
    <source>
        <dbReference type="ARBA" id="ARBA00022628"/>
    </source>
</evidence>
<feature type="compositionally biased region" description="Polar residues" evidence="14">
    <location>
        <begin position="993"/>
        <end position="1002"/>
    </location>
</feature>
<comment type="cofactor">
    <cofactor evidence="1 13">
        <name>adenosylcob(III)alamin</name>
        <dbReference type="ChEBI" id="CHEBI:18408"/>
    </cofactor>
</comment>
<feature type="region of interest" description="Disordered" evidence="14">
    <location>
        <begin position="1"/>
        <end position="26"/>
    </location>
</feature>
<name>A0A7Y9NKU0_9BACT</name>
<dbReference type="SUPFAM" id="SSF51998">
    <property type="entry name" value="PFL-like glycyl radical enzymes"/>
    <property type="match status" value="1"/>
</dbReference>
<evidence type="ECO:0000259" key="16">
    <source>
        <dbReference type="Pfam" id="PF08471"/>
    </source>
</evidence>
<dbReference type="CDD" id="cd02888">
    <property type="entry name" value="RNR_II_dimer"/>
    <property type="match status" value="1"/>
</dbReference>
<evidence type="ECO:0000256" key="2">
    <source>
        <dbReference type="ARBA" id="ARBA00007405"/>
    </source>
</evidence>
<dbReference type="GO" id="GO:0004748">
    <property type="term" value="F:ribonucleoside-diphosphate reductase activity, thioredoxin disulfide as acceptor"/>
    <property type="evidence" value="ECO:0007669"/>
    <property type="project" value="UniProtKB-EC"/>
</dbReference>
<organism evidence="18 19">
    <name type="scientific">Tunturiibacter lichenicola</name>
    <dbReference type="NCBI Taxonomy" id="2051959"/>
    <lineage>
        <taxon>Bacteria</taxon>
        <taxon>Pseudomonadati</taxon>
        <taxon>Acidobacteriota</taxon>
        <taxon>Terriglobia</taxon>
        <taxon>Terriglobales</taxon>
        <taxon>Acidobacteriaceae</taxon>
        <taxon>Tunturiibacter</taxon>
    </lineage>
</organism>
<evidence type="ECO:0000256" key="13">
    <source>
        <dbReference type="RuleBase" id="RU364064"/>
    </source>
</evidence>
<evidence type="ECO:0000256" key="6">
    <source>
        <dbReference type="ARBA" id="ARBA00022634"/>
    </source>
</evidence>
<keyword evidence="6 13" id="KW-0237">DNA synthesis</keyword>
<dbReference type="GO" id="GO:0071897">
    <property type="term" value="P:DNA biosynthetic process"/>
    <property type="evidence" value="ECO:0007669"/>
    <property type="project" value="UniProtKB-KW"/>
</dbReference>
<comment type="catalytic activity">
    <reaction evidence="12 13">
        <text>a 2'-deoxyribonucleoside 5'-diphosphate + [thioredoxin]-disulfide + H2O = a ribonucleoside 5'-diphosphate + [thioredoxin]-dithiol</text>
        <dbReference type="Rhea" id="RHEA:23252"/>
        <dbReference type="Rhea" id="RHEA-COMP:10698"/>
        <dbReference type="Rhea" id="RHEA-COMP:10700"/>
        <dbReference type="ChEBI" id="CHEBI:15377"/>
        <dbReference type="ChEBI" id="CHEBI:29950"/>
        <dbReference type="ChEBI" id="CHEBI:50058"/>
        <dbReference type="ChEBI" id="CHEBI:57930"/>
        <dbReference type="ChEBI" id="CHEBI:73316"/>
        <dbReference type="EC" id="1.17.4.1"/>
    </reaction>
</comment>
<evidence type="ECO:0000259" key="15">
    <source>
        <dbReference type="Pfam" id="PF02867"/>
    </source>
</evidence>
<comment type="similarity">
    <text evidence="2 13">Belongs to the ribonucleoside diphosphate reductase class-2 family.</text>
</comment>
<evidence type="ECO:0000256" key="1">
    <source>
        <dbReference type="ARBA" id="ARBA00001922"/>
    </source>
</evidence>
<feature type="domain" description="TSCPD" evidence="17">
    <location>
        <begin position="877"/>
        <end position="976"/>
    </location>
</feature>
<sequence>MATIPNQTQTQSAAQTASGAASFKNQRTPGLTFDRHFTKPGVSPYDEIVWELRDAIIQDFKGKTIFEQKNVEVPADWSMTATNIVASKYLHGLNGTDERESGVRALITRVAESIRDWGIAGGYFASQADADTFYAELAHLLLNQKVAFNSPVWFNVGCDRLEPNSDAQNWHWNATTGKVEFSVTGYTKPQCSACFINSVQDSLDSILTLAKTEGMLFKWGSGAGSNLSGIRGSMETLSGGGTASGPLSFMRGFDAFAGVIKSGGKTRRAAKMVILNVDHPDIDDFIQCKVKEEQKAWHLMQAGYDGSGPDSEAYSSIFFQNANNSVRVTDEFMRAVETDGTFTTRTVKDRKPVKEYRARDLMHQIAEATWQCGDPGMQYDTTINRWHTSKNTARINASNPCSEYMFLDDSACNLASFNLLKFLTPGGQFDIPSCRHAIEIVTTAMEIIVDSAGYPTEMISKNSHDYRPLGLGYANLGALLMAFGLPYDSDAGRDFAATLTSILCGDAYWQSSRIAETCPPLGAATPLTQQAHGDDQPAGGACPGFYVNREPFLDVVRMHRAEVNNIGKSKQSAEPFFVPQLDQLIEASRHAWDGALAHGEKHGYRNSQVTVLAPTGTIGFMMDCDTTGIEPDLALVKYKKLVGGGMIKIVNNTVPSALIKLGYSESEVNAIVSYIDATGTIEGAPAIKPEHLAVFDCSFKPSKGTRSISYMGHIKMMGATQPFLSGAISKTVNLPQDCSVDDIAEAYMESWRQGLKAVAIYRDNSKGTQPLNVTAQTDADKKGTRSTNAVAAVAPAAGVLTAVAAQAEIDEAVEAARAASRQQLVEAMETATAAHARIHNLETQLKQIAEAALQNSDAADSQAPPRAVRHRLPAERASVTHKFGLAGHEGYITVGLYPNGQPGEIFIRMAKEGSTVSGLMDSFATAVSLALQHGVPLRVLCEKFAHTRFEPSGWTGNEQIGYAKSIMDYIFRWIQIRFLSGHQFDLFAGLSPQNQGQSSIPTSIPVEGTVNAPNNRIESSLLPNLTASSPVAEPSSQSSLLSSRSEAEGSAVAFSTYDSHEHTHATTPPQQGIAPDLTARSGLESSNPMSLEDRGIYHASDAMKSMYEMGDSPSCATCGAIMTRSGSCYRCMSCGSTSGCS</sequence>
<dbReference type="Pfam" id="PF08471">
    <property type="entry name" value="Ribonuc_red_2_N"/>
    <property type="match status" value="1"/>
</dbReference>
<dbReference type="NCBIfam" id="NF005122">
    <property type="entry name" value="PRK06556.1"/>
    <property type="match status" value="1"/>
</dbReference>
<feature type="domain" description="Ribonucleotide reductase large subunit C-terminal" evidence="15">
    <location>
        <begin position="192"/>
        <end position="761"/>
    </location>
</feature>
<dbReference type="Pfam" id="PF02867">
    <property type="entry name" value="Ribonuc_red_lgC"/>
    <property type="match status" value="1"/>
</dbReference>
<evidence type="ECO:0000256" key="3">
    <source>
        <dbReference type="ARBA" id="ARBA00012274"/>
    </source>
</evidence>
<dbReference type="GO" id="GO:0050897">
    <property type="term" value="F:cobalt ion binding"/>
    <property type="evidence" value="ECO:0007669"/>
    <property type="project" value="InterPro"/>
</dbReference>
<feature type="domain" description="Ribonucleotide reductase class II vitamin B12-dependent N-terminal" evidence="16">
    <location>
        <begin position="55"/>
        <end position="144"/>
    </location>
</feature>
<dbReference type="PRINTS" id="PR01183">
    <property type="entry name" value="RIBORDTASEM1"/>
</dbReference>
<keyword evidence="5 13" id="KW-0846">Cobalamin</keyword>
<dbReference type="Proteomes" id="UP000534186">
    <property type="component" value="Unassembled WGS sequence"/>
</dbReference>
<reference evidence="18 19" key="1">
    <citation type="submission" date="2020-07" db="EMBL/GenBank/DDBJ databases">
        <title>Genomic Encyclopedia of Type Strains, Phase IV (KMG-V): Genome sequencing to study the core and pangenomes of soil and plant-associated prokaryotes.</title>
        <authorList>
            <person name="Whitman W."/>
        </authorList>
    </citation>
    <scope>NUCLEOTIDE SEQUENCE [LARGE SCALE GENOMIC DNA]</scope>
    <source>
        <strain evidence="18 19">M8UP30</strain>
    </source>
</reference>